<dbReference type="GO" id="GO:0016020">
    <property type="term" value="C:membrane"/>
    <property type="evidence" value="ECO:0007669"/>
    <property type="project" value="UniProtKB-SubCell"/>
</dbReference>
<dbReference type="Gene3D" id="1.20.1260.100">
    <property type="entry name" value="TspO/MBR protein"/>
    <property type="match status" value="1"/>
</dbReference>
<feature type="transmembrane region" description="Helical" evidence="6">
    <location>
        <begin position="144"/>
        <end position="163"/>
    </location>
</feature>
<evidence type="ECO:0000256" key="1">
    <source>
        <dbReference type="ARBA" id="ARBA00004141"/>
    </source>
</evidence>
<keyword evidence="8" id="KW-1185">Reference proteome</keyword>
<accession>A0A929PVH6</accession>
<feature type="transmembrane region" description="Helical" evidence="6">
    <location>
        <begin position="12"/>
        <end position="34"/>
    </location>
</feature>
<feature type="transmembrane region" description="Helical" evidence="6">
    <location>
        <begin position="54"/>
        <end position="75"/>
    </location>
</feature>
<keyword evidence="5 6" id="KW-0472">Membrane</keyword>
<sequence length="165" mass="19055">MKATLQQSKFQFVPFILSILITLAIGFVASKFTTPEIPTWYTTIQKPSFNPPNWLFGPVWTLLYIMIAISAYLVWKRRDGSELYSTARSVYIIQLALNFSWSIVFFGMHQILGALVVIVLLWVSIVATMYYFNKFSKVACWMLLPYLLWVSFATALNTAIYLLNR</sequence>
<protein>
    <submittedName>
        <fullName evidence="7">Tryptophan-rich sensory protein</fullName>
    </submittedName>
</protein>
<comment type="similarity">
    <text evidence="2">Belongs to the TspO/BZRP family.</text>
</comment>
<evidence type="ECO:0000256" key="5">
    <source>
        <dbReference type="ARBA" id="ARBA00023136"/>
    </source>
</evidence>
<dbReference type="AlphaFoldDB" id="A0A929PVH6"/>
<name>A0A929PVH6_9SPHI</name>
<dbReference type="GO" id="GO:0033013">
    <property type="term" value="P:tetrapyrrole metabolic process"/>
    <property type="evidence" value="ECO:0007669"/>
    <property type="project" value="UniProtKB-ARBA"/>
</dbReference>
<dbReference type="PANTHER" id="PTHR10057">
    <property type="entry name" value="PERIPHERAL-TYPE BENZODIAZEPINE RECEPTOR"/>
    <property type="match status" value="1"/>
</dbReference>
<keyword evidence="3 6" id="KW-0812">Transmembrane</keyword>
<feature type="transmembrane region" description="Helical" evidence="6">
    <location>
        <begin position="111"/>
        <end position="132"/>
    </location>
</feature>
<dbReference type="EMBL" id="JADFFL010000003">
    <property type="protein sequence ID" value="MBE9661788.1"/>
    <property type="molecule type" value="Genomic_DNA"/>
</dbReference>
<dbReference type="InterPro" id="IPR038330">
    <property type="entry name" value="TspO/MBR-related_sf"/>
</dbReference>
<keyword evidence="4 6" id="KW-1133">Transmembrane helix</keyword>
<comment type="subcellular location">
    <subcellularLocation>
        <location evidence="1">Membrane</location>
        <topology evidence="1">Multi-pass membrane protein</topology>
    </subcellularLocation>
</comment>
<evidence type="ECO:0000256" key="4">
    <source>
        <dbReference type="ARBA" id="ARBA00022989"/>
    </source>
</evidence>
<dbReference type="FunFam" id="1.20.1260.100:FF:000001">
    <property type="entry name" value="translocator protein 2"/>
    <property type="match status" value="1"/>
</dbReference>
<proteinExistence type="inferred from homology"/>
<organism evidence="7 8">
    <name type="scientific">Mucilaginibacter myungsuensis</name>
    <dbReference type="NCBI Taxonomy" id="649104"/>
    <lineage>
        <taxon>Bacteria</taxon>
        <taxon>Pseudomonadati</taxon>
        <taxon>Bacteroidota</taxon>
        <taxon>Sphingobacteriia</taxon>
        <taxon>Sphingobacteriales</taxon>
        <taxon>Sphingobacteriaceae</taxon>
        <taxon>Mucilaginibacter</taxon>
    </lineage>
</organism>
<evidence type="ECO:0000313" key="8">
    <source>
        <dbReference type="Proteomes" id="UP000622475"/>
    </source>
</evidence>
<dbReference type="Proteomes" id="UP000622475">
    <property type="component" value="Unassembled WGS sequence"/>
</dbReference>
<feature type="transmembrane region" description="Helical" evidence="6">
    <location>
        <begin position="87"/>
        <end position="105"/>
    </location>
</feature>
<dbReference type="Pfam" id="PF03073">
    <property type="entry name" value="TspO_MBR"/>
    <property type="match status" value="1"/>
</dbReference>
<dbReference type="PIRSF" id="PIRSF005859">
    <property type="entry name" value="PBR"/>
    <property type="match status" value="1"/>
</dbReference>
<evidence type="ECO:0000256" key="2">
    <source>
        <dbReference type="ARBA" id="ARBA00007524"/>
    </source>
</evidence>
<dbReference type="PANTHER" id="PTHR10057:SF0">
    <property type="entry name" value="TRANSLOCATOR PROTEIN"/>
    <property type="match status" value="1"/>
</dbReference>
<evidence type="ECO:0000313" key="7">
    <source>
        <dbReference type="EMBL" id="MBE9661788.1"/>
    </source>
</evidence>
<reference evidence="7" key="1">
    <citation type="submission" date="2020-10" db="EMBL/GenBank/DDBJ databases">
        <title>Mucilaginibacter mali sp. nov., isolated from rhizosphere soil of apple orchard.</title>
        <authorList>
            <person name="Lee J.-S."/>
            <person name="Kim H.S."/>
            <person name="Kim J.-S."/>
        </authorList>
    </citation>
    <scope>NUCLEOTIDE SEQUENCE</scope>
    <source>
        <strain evidence="7">KCTC 22746</strain>
    </source>
</reference>
<gene>
    <name evidence="7" type="ORF">IRJ16_07820</name>
</gene>
<evidence type="ECO:0000256" key="3">
    <source>
        <dbReference type="ARBA" id="ARBA00022692"/>
    </source>
</evidence>
<evidence type="ECO:0000256" key="6">
    <source>
        <dbReference type="SAM" id="Phobius"/>
    </source>
</evidence>
<comment type="caution">
    <text evidence="7">The sequence shown here is derived from an EMBL/GenBank/DDBJ whole genome shotgun (WGS) entry which is preliminary data.</text>
</comment>
<dbReference type="InterPro" id="IPR004307">
    <property type="entry name" value="TspO_MBR"/>
</dbReference>
<dbReference type="CDD" id="cd15904">
    <property type="entry name" value="TSPO_MBR"/>
    <property type="match status" value="1"/>
</dbReference>
<dbReference type="RefSeq" id="WP_194110998.1">
    <property type="nucleotide sequence ID" value="NZ_JADFFL010000003.1"/>
</dbReference>